<gene>
    <name evidence="1" type="primary">ORF137568</name>
</gene>
<evidence type="ECO:0000313" key="1">
    <source>
        <dbReference type="EMBL" id="CEK83541.1"/>
    </source>
</evidence>
<name>A0A0B7AU67_9EUPU</name>
<organism evidence="1">
    <name type="scientific">Arion vulgaris</name>
    <dbReference type="NCBI Taxonomy" id="1028688"/>
    <lineage>
        <taxon>Eukaryota</taxon>
        <taxon>Metazoa</taxon>
        <taxon>Spiralia</taxon>
        <taxon>Lophotrochozoa</taxon>
        <taxon>Mollusca</taxon>
        <taxon>Gastropoda</taxon>
        <taxon>Heterobranchia</taxon>
        <taxon>Euthyneura</taxon>
        <taxon>Panpulmonata</taxon>
        <taxon>Eupulmonata</taxon>
        <taxon>Stylommatophora</taxon>
        <taxon>Helicina</taxon>
        <taxon>Arionoidea</taxon>
        <taxon>Arionidae</taxon>
        <taxon>Arion</taxon>
    </lineage>
</organism>
<accession>A0A0B7AU67</accession>
<reference evidence="1" key="1">
    <citation type="submission" date="2014-12" db="EMBL/GenBank/DDBJ databases">
        <title>Insight into the proteome of Arion vulgaris.</title>
        <authorList>
            <person name="Aradska J."/>
            <person name="Bulat T."/>
            <person name="Smidak R."/>
            <person name="Sarate P."/>
            <person name="Gangsoo J."/>
            <person name="Sialana F."/>
            <person name="Bilban M."/>
            <person name="Lubec G."/>
        </authorList>
    </citation>
    <scope>NUCLEOTIDE SEQUENCE</scope>
    <source>
        <tissue evidence="1">Skin</tissue>
    </source>
</reference>
<dbReference type="EMBL" id="HACG01036676">
    <property type="protein sequence ID" value="CEK83541.1"/>
    <property type="molecule type" value="Transcribed_RNA"/>
</dbReference>
<dbReference type="AlphaFoldDB" id="A0A0B7AU67"/>
<sequence length="58" mass="6546">HQCTVSVVGQMYLNSTSAQLDHFEMQATVHACTCDVVYLLHVRHGPLLQTFLSVRFVL</sequence>
<proteinExistence type="predicted"/>
<protein>
    <submittedName>
        <fullName evidence="1">Uncharacterized protein</fullName>
    </submittedName>
</protein>
<feature type="non-terminal residue" evidence="1">
    <location>
        <position position="1"/>
    </location>
</feature>